<feature type="transmembrane region" description="Helical" evidence="1">
    <location>
        <begin position="7"/>
        <end position="28"/>
    </location>
</feature>
<dbReference type="AlphaFoldDB" id="A0A6L7I362"/>
<dbReference type="Proteomes" id="UP000474778">
    <property type="component" value="Unassembled WGS sequence"/>
</dbReference>
<dbReference type="RefSeq" id="WP_160798994.1">
    <property type="nucleotide sequence ID" value="NZ_WRPA01000035.1"/>
</dbReference>
<keyword evidence="1" id="KW-0472">Membrane</keyword>
<proteinExistence type="predicted"/>
<name>A0A6L7I362_9GAMM</name>
<organism evidence="2 3">
    <name type="scientific">Shewanella insulae</name>
    <dbReference type="NCBI Taxonomy" id="2681496"/>
    <lineage>
        <taxon>Bacteria</taxon>
        <taxon>Pseudomonadati</taxon>
        <taxon>Pseudomonadota</taxon>
        <taxon>Gammaproteobacteria</taxon>
        <taxon>Alteromonadales</taxon>
        <taxon>Shewanellaceae</taxon>
        <taxon>Shewanella</taxon>
    </lineage>
</organism>
<accession>A0A6L7I362</accession>
<evidence type="ECO:0000313" key="2">
    <source>
        <dbReference type="EMBL" id="MXR71026.1"/>
    </source>
</evidence>
<comment type="caution">
    <text evidence="2">The sequence shown here is derived from an EMBL/GenBank/DDBJ whole genome shotgun (WGS) entry which is preliminary data.</text>
</comment>
<sequence>MSMDFIANIFVGIWLVGFISGLAAAIGLSNLHKYGKDVPFLLKYSGISVFFPKYYLANETRRRVVAGLISICVCCILLGLVWVLITVPEAGDAIWNEVSGRNL</sequence>
<keyword evidence="1" id="KW-1133">Transmembrane helix</keyword>
<protein>
    <submittedName>
        <fullName evidence="2">Uncharacterized protein</fullName>
    </submittedName>
</protein>
<reference evidence="2 3" key="1">
    <citation type="submission" date="2019-12" db="EMBL/GenBank/DDBJ databases">
        <title>Shewanella insulae sp. nov., isolated from a tidal flat.</title>
        <authorList>
            <person name="Yoon J.-H."/>
        </authorList>
    </citation>
    <scope>NUCLEOTIDE SEQUENCE [LARGE SCALE GENOMIC DNA]</scope>
    <source>
        <strain evidence="2 3">JBTF-M18</strain>
    </source>
</reference>
<dbReference type="EMBL" id="WRPA01000035">
    <property type="protein sequence ID" value="MXR71026.1"/>
    <property type="molecule type" value="Genomic_DNA"/>
</dbReference>
<keyword evidence="1" id="KW-0812">Transmembrane</keyword>
<evidence type="ECO:0000313" key="3">
    <source>
        <dbReference type="Proteomes" id="UP000474778"/>
    </source>
</evidence>
<evidence type="ECO:0000256" key="1">
    <source>
        <dbReference type="SAM" id="Phobius"/>
    </source>
</evidence>
<gene>
    <name evidence="2" type="ORF">GNT65_20430</name>
</gene>
<feature type="transmembrane region" description="Helical" evidence="1">
    <location>
        <begin position="64"/>
        <end position="85"/>
    </location>
</feature>
<keyword evidence="3" id="KW-1185">Reference proteome</keyword>
<feature type="transmembrane region" description="Helical" evidence="1">
    <location>
        <begin position="40"/>
        <end position="57"/>
    </location>
</feature>